<evidence type="ECO:0000313" key="2">
    <source>
        <dbReference type="EMBL" id="PVD37286.1"/>
    </source>
</evidence>
<gene>
    <name evidence="2" type="ORF">C0Q70_04283</name>
</gene>
<evidence type="ECO:0000256" key="1">
    <source>
        <dbReference type="SAM" id="MobiDB-lite"/>
    </source>
</evidence>
<accession>A0A2T7PV29</accession>
<comment type="caution">
    <text evidence="2">The sequence shown here is derived from an EMBL/GenBank/DDBJ whole genome shotgun (WGS) entry which is preliminary data.</text>
</comment>
<proteinExistence type="predicted"/>
<sequence length="97" mass="10656">MPIKTKKAVEASRPKEGEEEKKRDGDDGRGERERGQAACALSRSVAEGRILRLASTCGGSSHSSEKRETSLLMCSSSDLSSFSLFPETMTTQQRQLY</sequence>
<name>A0A2T7PV29_POMCA</name>
<dbReference type="AlphaFoldDB" id="A0A2T7PV29"/>
<evidence type="ECO:0000313" key="3">
    <source>
        <dbReference type="Proteomes" id="UP000245119"/>
    </source>
</evidence>
<organism evidence="2 3">
    <name type="scientific">Pomacea canaliculata</name>
    <name type="common">Golden apple snail</name>
    <dbReference type="NCBI Taxonomy" id="400727"/>
    <lineage>
        <taxon>Eukaryota</taxon>
        <taxon>Metazoa</taxon>
        <taxon>Spiralia</taxon>
        <taxon>Lophotrochozoa</taxon>
        <taxon>Mollusca</taxon>
        <taxon>Gastropoda</taxon>
        <taxon>Caenogastropoda</taxon>
        <taxon>Architaenioglossa</taxon>
        <taxon>Ampullarioidea</taxon>
        <taxon>Ampullariidae</taxon>
        <taxon>Pomacea</taxon>
    </lineage>
</organism>
<feature type="compositionally biased region" description="Basic and acidic residues" evidence="1">
    <location>
        <begin position="7"/>
        <end position="35"/>
    </location>
</feature>
<dbReference type="Proteomes" id="UP000245119">
    <property type="component" value="Linkage Group LG2"/>
</dbReference>
<keyword evidence="3" id="KW-1185">Reference proteome</keyword>
<dbReference type="EMBL" id="PZQS01000002">
    <property type="protein sequence ID" value="PVD37286.1"/>
    <property type="molecule type" value="Genomic_DNA"/>
</dbReference>
<protein>
    <submittedName>
        <fullName evidence="2">Uncharacterized protein</fullName>
    </submittedName>
</protein>
<feature type="region of interest" description="Disordered" evidence="1">
    <location>
        <begin position="1"/>
        <end position="40"/>
    </location>
</feature>
<reference evidence="2 3" key="1">
    <citation type="submission" date="2018-04" db="EMBL/GenBank/DDBJ databases">
        <title>The genome of golden apple snail Pomacea canaliculata provides insight into stress tolerance and invasive adaptation.</title>
        <authorList>
            <person name="Liu C."/>
            <person name="Liu B."/>
            <person name="Ren Y."/>
            <person name="Zhang Y."/>
            <person name="Wang H."/>
            <person name="Li S."/>
            <person name="Jiang F."/>
            <person name="Yin L."/>
            <person name="Zhang G."/>
            <person name="Qian W."/>
            <person name="Fan W."/>
        </authorList>
    </citation>
    <scope>NUCLEOTIDE SEQUENCE [LARGE SCALE GENOMIC DNA]</scope>
    <source>
        <strain evidence="2">SZHN2017</strain>
        <tissue evidence="2">Muscle</tissue>
    </source>
</reference>